<dbReference type="AlphaFoldDB" id="A0A286XVU3"/>
<organism evidence="4 5">
    <name type="scientific">Cavia porcellus</name>
    <name type="common">Guinea pig</name>
    <dbReference type="NCBI Taxonomy" id="10141"/>
    <lineage>
        <taxon>Eukaryota</taxon>
        <taxon>Metazoa</taxon>
        <taxon>Chordata</taxon>
        <taxon>Craniata</taxon>
        <taxon>Vertebrata</taxon>
        <taxon>Euteleostomi</taxon>
        <taxon>Mammalia</taxon>
        <taxon>Eutheria</taxon>
        <taxon>Euarchontoglires</taxon>
        <taxon>Glires</taxon>
        <taxon>Rodentia</taxon>
        <taxon>Hystricomorpha</taxon>
        <taxon>Caviidae</taxon>
        <taxon>Cavia</taxon>
    </lineage>
</organism>
<proteinExistence type="predicted"/>
<dbReference type="OMA" id="KVRTHHY"/>
<feature type="domain" description="RAP" evidence="3">
    <location>
        <begin position="440"/>
        <end position="501"/>
    </location>
</feature>
<keyword evidence="2" id="KW-0496">Mitochondrion</keyword>
<dbReference type="InterPro" id="IPR010622">
    <property type="entry name" value="FAST_Leu-rich"/>
</dbReference>
<dbReference type="PANTHER" id="PTHR21228">
    <property type="entry name" value="FAST LEU-RICH DOMAIN-CONTAINING"/>
    <property type="match status" value="1"/>
</dbReference>
<evidence type="ECO:0000256" key="1">
    <source>
        <dbReference type="ARBA" id="ARBA00004173"/>
    </source>
</evidence>
<dbReference type="PANTHER" id="PTHR21228:SF4">
    <property type="entry name" value="FAS-ACTIVATED SERINE_THREONINE KINASE"/>
    <property type="match status" value="1"/>
</dbReference>
<dbReference type="VEuPathDB" id="HostDB:ENSCPOG00000037276"/>
<sequence>MRLWWKRSSQARRPAEGVTCIVPLWPSGSPSSNSMLQVLLSAQASPTRLSGMLLIPPVPYCLGPSKWRPLGDPHPGPVQGLRSPGELLHLLRQNHTKVCAHHYPALHGLGWLLLTRPGALPVEQATWQVSSQLIIRNYPSFDIHTMHVCLHVAVLIDEESDRGLCALEQEQMFCGQRLEAALSCPQFLQCPWRHLISSLASAGRPEKLTPCVMVLLALHLARHQLWEPQLLEAIAHFLVVQESQLSSKMGLPVVQKLVLPFGRLNYLPLEQQFMPSGVAPLATVNIWMSLCQLQCLPFRVLHFVFSPGFMNRISGRQVPASLCTATSSLLDTVVELELPGYQGPHLPQRQQVPIFPQPLITDRVHCKYSHKDIVAEGLWQLLGEVPPGPDCASRLLLPPVCAVLPVRTRDPFLPYPPRSCAQGQAASNPTTQNSAQRVELRLHEYWHFCQGGRVLLGSWALREQHLGFMGYQLLPMSGSLPFEGLESQRGLLQFKSYLRQKLRALGLYWGPEVG</sequence>
<dbReference type="Pfam" id="PF08368">
    <property type="entry name" value="FAST_2"/>
    <property type="match status" value="1"/>
</dbReference>
<dbReference type="GO" id="GO:0035770">
    <property type="term" value="C:ribonucleoprotein granule"/>
    <property type="evidence" value="ECO:0007669"/>
    <property type="project" value="TreeGrafter"/>
</dbReference>
<dbReference type="GO" id="GO:0003723">
    <property type="term" value="F:RNA binding"/>
    <property type="evidence" value="ECO:0007669"/>
    <property type="project" value="TreeGrafter"/>
</dbReference>
<reference evidence="5" key="1">
    <citation type="journal article" date="2011" name="Nature">
        <title>A high-resolution map of human evolutionary constraint using 29 mammals.</title>
        <authorList>
            <person name="Lindblad-Toh K."/>
            <person name="Garber M."/>
            <person name="Zuk O."/>
            <person name="Lin M.F."/>
            <person name="Parker B.J."/>
            <person name="Washietl S."/>
            <person name="Kheradpour P."/>
            <person name="Ernst J."/>
            <person name="Jordan G."/>
            <person name="Mauceli E."/>
            <person name="Ward L.D."/>
            <person name="Lowe C.B."/>
            <person name="Holloway A.K."/>
            <person name="Clamp M."/>
            <person name="Gnerre S."/>
            <person name="Alfoldi J."/>
            <person name="Beal K."/>
            <person name="Chang J."/>
            <person name="Clawson H."/>
            <person name="Cuff J."/>
            <person name="Di Palma F."/>
            <person name="Fitzgerald S."/>
            <person name="Flicek P."/>
            <person name="Guttman M."/>
            <person name="Hubisz M.J."/>
            <person name="Jaffe D.B."/>
            <person name="Jungreis I."/>
            <person name="Kent W.J."/>
            <person name="Kostka D."/>
            <person name="Lara M."/>
            <person name="Martins A.L."/>
            <person name="Massingham T."/>
            <person name="Moltke I."/>
            <person name="Raney B.J."/>
            <person name="Rasmussen M.D."/>
            <person name="Robinson J."/>
            <person name="Stark A."/>
            <person name="Vilella A.J."/>
            <person name="Wen J."/>
            <person name="Xie X."/>
            <person name="Zody M.C."/>
            <person name="Baldwin J."/>
            <person name="Bloom T."/>
            <person name="Chin C.W."/>
            <person name="Heiman D."/>
            <person name="Nicol R."/>
            <person name="Nusbaum C."/>
            <person name="Young S."/>
            <person name="Wilkinson J."/>
            <person name="Worley K.C."/>
            <person name="Kovar C.L."/>
            <person name="Muzny D.M."/>
            <person name="Gibbs R.A."/>
            <person name="Cree A."/>
            <person name="Dihn H.H."/>
            <person name="Fowler G."/>
            <person name="Jhangiani S."/>
            <person name="Joshi V."/>
            <person name="Lee S."/>
            <person name="Lewis L.R."/>
            <person name="Nazareth L.V."/>
            <person name="Okwuonu G."/>
            <person name="Santibanez J."/>
            <person name="Warren W.C."/>
            <person name="Mardis E.R."/>
            <person name="Weinstock G.M."/>
            <person name="Wilson R.K."/>
            <person name="Delehaunty K."/>
            <person name="Dooling D."/>
            <person name="Fronik C."/>
            <person name="Fulton L."/>
            <person name="Fulton B."/>
            <person name="Graves T."/>
            <person name="Minx P."/>
            <person name="Sodergren E."/>
            <person name="Birney E."/>
            <person name="Margulies E.H."/>
            <person name="Herrero J."/>
            <person name="Green E.D."/>
            <person name="Haussler D."/>
            <person name="Siepel A."/>
            <person name="Goldman N."/>
            <person name="Pollard K.S."/>
            <person name="Pedersen J.S."/>
            <person name="Lander E.S."/>
            <person name="Kellis M."/>
        </authorList>
    </citation>
    <scope>NUCLEOTIDE SEQUENCE [LARGE SCALE GENOMIC DNA]</scope>
    <source>
        <strain evidence="5">2N</strain>
    </source>
</reference>
<evidence type="ECO:0000259" key="3">
    <source>
        <dbReference type="SMART" id="SM00952"/>
    </source>
</evidence>
<keyword evidence="5" id="KW-1185">Reference proteome</keyword>
<evidence type="ECO:0000313" key="4">
    <source>
        <dbReference type="Ensembl" id="ENSCPOP00000029681.1"/>
    </source>
</evidence>
<dbReference type="Pfam" id="PF06743">
    <property type="entry name" value="FAST_1"/>
    <property type="match status" value="1"/>
</dbReference>
<dbReference type="InParanoid" id="A0A286XVU3"/>
<dbReference type="GO" id="GO:0005759">
    <property type="term" value="C:mitochondrial matrix"/>
    <property type="evidence" value="ECO:0007669"/>
    <property type="project" value="TreeGrafter"/>
</dbReference>
<dbReference type="GO" id="GO:0044528">
    <property type="term" value="P:regulation of mitochondrial mRNA stability"/>
    <property type="evidence" value="ECO:0007669"/>
    <property type="project" value="InterPro"/>
</dbReference>
<dbReference type="EMBL" id="AAKN02032926">
    <property type="status" value="NOT_ANNOTATED_CDS"/>
    <property type="molecule type" value="Genomic_DNA"/>
</dbReference>
<dbReference type="FunCoup" id="A0A286XVU3">
    <property type="interactions" value="774"/>
</dbReference>
<dbReference type="GO" id="GO:0000963">
    <property type="term" value="P:mitochondrial RNA processing"/>
    <property type="evidence" value="ECO:0007669"/>
    <property type="project" value="TreeGrafter"/>
</dbReference>
<dbReference type="InterPro" id="IPR013579">
    <property type="entry name" value="FAST_2"/>
</dbReference>
<dbReference type="InterPro" id="IPR013584">
    <property type="entry name" value="RAP"/>
</dbReference>
<name>A0A286XVU3_CAVPO</name>
<dbReference type="STRING" id="10141.ENSCPOP00000029681"/>
<evidence type="ECO:0000256" key="2">
    <source>
        <dbReference type="ARBA" id="ARBA00023128"/>
    </source>
</evidence>
<dbReference type="GO" id="GO:0043484">
    <property type="term" value="P:regulation of RNA splicing"/>
    <property type="evidence" value="ECO:0007669"/>
    <property type="project" value="Ensembl"/>
</dbReference>
<dbReference type="InterPro" id="IPR050870">
    <property type="entry name" value="FAST_kinase"/>
</dbReference>
<comment type="subcellular location">
    <subcellularLocation>
        <location evidence="1">Mitochondrion</location>
    </subcellularLocation>
</comment>
<dbReference type="GO" id="GO:0004674">
    <property type="term" value="F:protein serine/threonine kinase activity"/>
    <property type="evidence" value="ECO:0007669"/>
    <property type="project" value="Ensembl"/>
</dbReference>
<evidence type="ECO:0000313" key="5">
    <source>
        <dbReference type="Proteomes" id="UP000005447"/>
    </source>
</evidence>
<dbReference type="Ensembl" id="ENSCPOT00000038579.1">
    <property type="protein sequence ID" value="ENSCPOP00000029681.1"/>
    <property type="gene ID" value="ENSCPOG00000037276.1"/>
</dbReference>
<accession>A0A286XVU3</accession>
<dbReference type="Proteomes" id="UP000005447">
    <property type="component" value="Unassembled WGS sequence"/>
</dbReference>
<protein>
    <submittedName>
        <fullName evidence="4">Fas activated serine/threonine kinase</fullName>
    </submittedName>
</protein>
<dbReference type="Bgee" id="ENSCPOG00000037276">
    <property type="expression patterns" value="Expressed in cerebellum and 13 other cell types or tissues"/>
</dbReference>
<gene>
    <name evidence="4" type="primary">FASTK</name>
</gene>
<dbReference type="GeneTree" id="ENSGT01030000234607"/>
<reference evidence="4" key="2">
    <citation type="submission" date="2025-08" db="UniProtKB">
        <authorList>
            <consortium name="Ensembl"/>
        </authorList>
    </citation>
    <scope>IDENTIFICATION</scope>
    <source>
        <strain evidence="4">2N</strain>
    </source>
</reference>
<dbReference type="SMART" id="SM00952">
    <property type="entry name" value="RAP"/>
    <property type="match status" value="1"/>
</dbReference>
<reference evidence="4" key="3">
    <citation type="submission" date="2025-09" db="UniProtKB">
        <authorList>
            <consortium name="Ensembl"/>
        </authorList>
    </citation>
    <scope>IDENTIFICATION</scope>
    <source>
        <strain evidence="4">2N</strain>
    </source>
</reference>